<evidence type="ECO:0000313" key="1">
    <source>
        <dbReference type="EMBL" id="MFD1052308.1"/>
    </source>
</evidence>
<dbReference type="EMBL" id="JBHTIS010004309">
    <property type="protein sequence ID" value="MFD1052308.1"/>
    <property type="molecule type" value="Genomic_DNA"/>
</dbReference>
<sequence length="179" mass="19497">SAPPGFEEEYVLCVINAIAAEGEEPLRAHLRTAYTWGQERDHQPSFPFVTAIVGPALGPPPPGKGELIVGDDPWSQALAPLGESYLRTFAGRVHDAQDFLVTALDRFEAVGERWGMIQCLNELAVIVSYKGEHARAIDMLNRGTVMVQELGSIDELCEMITRRGDCHLRSGDVPAAVAD</sequence>
<feature type="non-terminal residue" evidence="1">
    <location>
        <position position="1"/>
    </location>
</feature>
<dbReference type="Proteomes" id="UP001597045">
    <property type="component" value="Unassembled WGS sequence"/>
</dbReference>
<reference evidence="2" key="1">
    <citation type="journal article" date="2019" name="Int. J. Syst. Evol. Microbiol.">
        <title>The Global Catalogue of Microorganisms (GCM) 10K type strain sequencing project: providing services to taxonomists for standard genome sequencing and annotation.</title>
        <authorList>
            <consortium name="The Broad Institute Genomics Platform"/>
            <consortium name="The Broad Institute Genome Sequencing Center for Infectious Disease"/>
            <person name="Wu L."/>
            <person name="Ma J."/>
        </authorList>
    </citation>
    <scope>NUCLEOTIDE SEQUENCE [LARGE SCALE GENOMIC DNA]</scope>
    <source>
        <strain evidence="2">JCM 31486</strain>
    </source>
</reference>
<accession>A0ABW3MNW1</accession>
<gene>
    <name evidence="1" type="ORF">ACFQ1S_45385</name>
</gene>
<name>A0ABW3MNW1_9PSEU</name>
<keyword evidence="2" id="KW-1185">Reference proteome</keyword>
<proteinExistence type="predicted"/>
<protein>
    <submittedName>
        <fullName evidence="1">Tetratricopeptide repeat protein</fullName>
    </submittedName>
</protein>
<dbReference type="InterPro" id="IPR011990">
    <property type="entry name" value="TPR-like_helical_dom_sf"/>
</dbReference>
<evidence type="ECO:0000313" key="2">
    <source>
        <dbReference type="Proteomes" id="UP001597045"/>
    </source>
</evidence>
<feature type="non-terminal residue" evidence="1">
    <location>
        <position position="179"/>
    </location>
</feature>
<dbReference type="SUPFAM" id="SSF48452">
    <property type="entry name" value="TPR-like"/>
    <property type="match status" value="1"/>
</dbReference>
<comment type="caution">
    <text evidence="1">The sequence shown here is derived from an EMBL/GenBank/DDBJ whole genome shotgun (WGS) entry which is preliminary data.</text>
</comment>
<organism evidence="1 2">
    <name type="scientific">Kibdelosporangium lantanae</name>
    <dbReference type="NCBI Taxonomy" id="1497396"/>
    <lineage>
        <taxon>Bacteria</taxon>
        <taxon>Bacillati</taxon>
        <taxon>Actinomycetota</taxon>
        <taxon>Actinomycetes</taxon>
        <taxon>Pseudonocardiales</taxon>
        <taxon>Pseudonocardiaceae</taxon>
        <taxon>Kibdelosporangium</taxon>
    </lineage>
</organism>
<dbReference type="Gene3D" id="1.25.40.10">
    <property type="entry name" value="Tetratricopeptide repeat domain"/>
    <property type="match status" value="1"/>
</dbReference>